<sequence>MVKGKALKKRRRAETNKTTSGIEGTARSNRTYNFKRGSFGSKVNRSGIRLPELSLTSNTVLQGTLLLATGFLPALLSSGTSLRHRDEDPARVPTMLHRIN</sequence>
<name>A0AAV2NEM7_9HYME</name>
<dbReference type="Proteomes" id="UP001497644">
    <property type="component" value="Chromosome 13"/>
</dbReference>
<evidence type="ECO:0000313" key="3">
    <source>
        <dbReference type="Proteomes" id="UP001497644"/>
    </source>
</evidence>
<keyword evidence="3" id="KW-1185">Reference proteome</keyword>
<gene>
    <name evidence="2" type="ORF">LPLAT_LOCUS3857</name>
</gene>
<evidence type="ECO:0000256" key="1">
    <source>
        <dbReference type="SAM" id="MobiDB-lite"/>
    </source>
</evidence>
<dbReference type="AlphaFoldDB" id="A0AAV2NEM7"/>
<evidence type="ECO:0000313" key="2">
    <source>
        <dbReference type="EMBL" id="CAL1677924.1"/>
    </source>
</evidence>
<feature type="compositionally biased region" description="Polar residues" evidence="1">
    <location>
        <begin position="16"/>
        <end position="29"/>
    </location>
</feature>
<feature type="region of interest" description="Disordered" evidence="1">
    <location>
        <begin position="1"/>
        <end position="29"/>
    </location>
</feature>
<dbReference type="EMBL" id="OZ034836">
    <property type="protein sequence ID" value="CAL1677924.1"/>
    <property type="molecule type" value="Genomic_DNA"/>
</dbReference>
<protein>
    <submittedName>
        <fullName evidence="2">Uncharacterized protein</fullName>
    </submittedName>
</protein>
<reference evidence="2" key="1">
    <citation type="submission" date="2024-04" db="EMBL/GenBank/DDBJ databases">
        <authorList>
            <consortium name="Molecular Ecology Group"/>
        </authorList>
    </citation>
    <scope>NUCLEOTIDE SEQUENCE</scope>
</reference>
<feature type="compositionally biased region" description="Basic residues" evidence="1">
    <location>
        <begin position="1"/>
        <end position="12"/>
    </location>
</feature>
<accession>A0AAV2NEM7</accession>
<organism evidence="2 3">
    <name type="scientific">Lasius platythorax</name>
    <dbReference type="NCBI Taxonomy" id="488582"/>
    <lineage>
        <taxon>Eukaryota</taxon>
        <taxon>Metazoa</taxon>
        <taxon>Ecdysozoa</taxon>
        <taxon>Arthropoda</taxon>
        <taxon>Hexapoda</taxon>
        <taxon>Insecta</taxon>
        <taxon>Pterygota</taxon>
        <taxon>Neoptera</taxon>
        <taxon>Endopterygota</taxon>
        <taxon>Hymenoptera</taxon>
        <taxon>Apocrita</taxon>
        <taxon>Aculeata</taxon>
        <taxon>Formicoidea</taxon>
        <taxon>Formicidae</taxon>
        <taxon>Formicinae</taxon>
        <taxon>Lasius</taxon>
        <taxon>Lasius</taxon>
    </lineage>
</organism>
<proteinExistence type="predicted"/>